<dbReference type="SUPFAM" id="SSF69645">
    <property type="entry name" value="Arp2/3 complex subunits"/>
    <property type="match status" value="1"/>
</dbReference>
<keyword evidence="4" id="KW-0206">Cytoskeleton</keyword>
<accession>A0A1I8FLE5</accession>
<dbReference type="Pfam" id="PF05856">
    <property type="entry name" value="ARPC4"/>
    <property type="match status" value="1"/>
</dbReference>
<dbReference type="GO" id="GO:0003779">
    <property type="term" value="F:actin binding"/>
    <property type="evidence" value="ECO:0007669"/>
    <property type="project" value="UniProtKB-KW"/>
</dbReference>
<evidence type="ECO:0000256" key="1">
    <source>
        <dbReference type="ARBA" id="ARBA00004245"/>
    </source>
</evidence>
<keyword evidence="2" id="KW-0963">Cytoplasm</keyword>
<evidence type="ECO:0000313" key="5">
    <source>
        <dbReference type="Proteomes" id="UP000095280"/>
    </source>
</evidence>
<dbReference type="AlphaFoldDB" id="A0A1I8FLE5"/>
<evidence type="ECO:0000256" key="3">
    <source>
        <dbReference type="ARBA" id="ARBA00023203"/>
    </source>
</evidence>
<proteinExistence type="predicted"/>
<organism evidence="5 6">
    <name type="scientific">Macrostomum lignano</name>
    <dbReference type="NCBI Taxonomy" id="282301"/>
    <lineage>
        <taxon>Eukaryota</taxon>
        <taxon>Metazoa</taxon>
        <taxon>Spiralia</taxon>
        <taxon>Lophotrochozoa</taxon>
        <taxon>Platyhelminthes</taxon>
        <taxon>Rhabditophora</taxon>
        <taxon>Macrostomorpha</taxon>
        <taxon>Macrostomida</taxon>
        <taxon>Macrostomidae</taxon>
        <taxon>Macrostomum</taxon>
    </lineage>
</organism>
<protein>
    <submittedName>
        <fullName evidence="6">Glycosyltransferase</fullName>
    </submittedName>
</protein>
<name>A0A1I8FLE5_9PLAT</name>
<dbReference type="GO" id="GO:0034314">
    <property type="term" value="P:Arp2/3 complex-mediated actin nucleation"/>
    <property type="evidence" value="ECO:0007669"/>
    <property type="project" value="InterPro"/>
</dbReference>
<dbReference type="WBParaSite" id="maker-unitig_39685-snap-gene-0.0-mRNA-1">
    <property type="protein sequence ID" value="maker-unitig_39685-snap-gene-0.0-mRNA-1"/>
    <property type="gene ID" value="maker-unitig_39685-snap-gene-0.0"/>
</dbReference>
<keyword evidence="3" id="KW-0009">Actin-binding</keyword>
<dbReference type="Proteomes" id="UP000095280">
    <property type="component" value="Unplaced"/>
</dbReference>
<comment type="subcellular location">
    <subcellularLocation>
        <location evidence="1">Cytoplasm</location>
        <location evidence="1">Cytoskeleton</location>
    </subcellularLocation>
</comment>
<dbReference type="Gene3D" id="3.30.1460.20">
    <property type="match status" value="1"/>
</dbReference>
<evidence type="ECO:0000313" key="6">
    <source>
        <dbReference type="WBParaSite" id="maker-unitig_39685-snap-gene-0.0-mRNA-1"/>
    </source>
</evidence>
<dbReference type="InterPro" id="IPR008384">
    <property type="entry name" value="ARPC4"/>
</dbReference>
<reference evidence="6" key="1">
    <citation type="submission" date="2016-11" db="UniProtKB">
        <authorList>
            <consortium name="WormBaseParasite"/>
        </authorList>
    </citation>
    <scope>IDENTIFICATION</scope>
</reference>
<dbReference type="GO" id="GO:0030041">
    <property type="term" value="P:actin filament polymerization"/>
    <property type="evidence" value="ECO:0007669"/>
    <property type="project" value="InterPro"/>
</dbReference>
<evidence type="ECO:0000256" key="2">
    <source>
        <dbReference type="ARBA" id="ARBA00022490"/>
    </source>
</evidence>
<evidence type="ECO:0000256" key="4">
    <source>
        <dbReference type="ARBA" id="ARBA00023212"/>
    </source>
</evidence>
<dbReference type="GO" id="GO:0005885">
    <property type="term" value="C:Arp2/3 protein complex"/>
    <property type="evidence" value="ECO:0007669"/>
    <property type="project" value="InterPro"/>
</dbReference>
<dbReference type="InterPro" id="IPR034666">
    <property type="entry name" value="ARPC2/4"/>
</dbReference>
<keyword evidence="5" id="KW-1185">Reference proteome</keyword>
<sequence>AETPYLAAVAQHPHCSIVPGEFFSSQVVQRAPIAPVVVSRNERERVLIEASVKFRRESALSFKQADDIEKMLLDRQGDLQRCAAGYQQPR</sequence>